<accession>A0A8X6VW60</accession>
<sequence>MAAKTESYFTAQLDPELLELIEKFSIETPEVNIPDQSESQKTNTVLKESSDNFHEQLNILYEEVLEDIECKILNTNNEINSVKTIEVKSETQSHTEKNACFTKKETEKNDSCSEIESLDSVNENPKELIDPNINEKFLEDFKNLIIIEENSDSEEEKDIGEIKERGLDKQPKRNVRFHPISKSNWEIKSNVSAYELPYDYTSSITNNNIQFPQTNNINDPSCSINNNHFLNISNINLDSSSMRNNALFSEFDGIGVDSSWMLNNVHFSESQSVGLDSPCTSYVQFSESDSVGLESSCTNHVQLSESHSIGFDSSCSNHVQFSESQSIGLDSPCTSNAKFSGFHNVDFDSPCTHNAQSSVTKITGHCSLYVTHNNIQFSEKNKLASTSSLFDQNPHNLETGKINAFDDVEIVQNMKNLQSQTDLRHIDYNTVELRKDILQEDLQKLNQNCLFNTYGKNSNLDHQIRFNHARENYVPNFTSTSNKEDNSSCVNKDKENILFNNANYFLDETDKNVNSSSNISHPTQNCKNLSPVVTNSSALSSTHELSEYDKTSLEIESKIRQLCTKRYLKEKPVSLPKNMSKYKQSVASNMSASVSCNHAQDSNRDSDGFEYRRLSCILDTTAATRLLSSPSFDHNKQKFEEDIINQEIQRGLYGTEGIKVIHLLRRSRKRKNKKTNLHEAVLNGNVEKAYSIVEIQKKHHGSVEGINTRDSLNNKTALDYANLKGMDLLADYLRENLGQESVIVEPHSPLSTIGV</sequence>
<dbReference type="Proteomes" id="UP000887159">
    <property type="component" value="Unassembled WGS sequence"/>
</dbReference>
<evidence type="ECO:0000313" key="1">
    <source>
        <dbReference type="EMBL" id="GFY23662.1"/>
    </source>
</evidence>
<gene>
    <name evidence="1" type="primary">NCL1_34534</name>
    <name evidence="1" type="ORF">TNCV_2788951</name>
</gene>
<comment type="caution">
    <text evidence="1">The sequence shown here is derived from an EMBL/GenBank/DDBJ whole genome shotgun (WGS) entry which is preliminary data.</text>
</comment>
<proteinExistence type="predicted"/>
<dbReference type="EMBL" id="BMAU01021365">
    <property type="protein sequence ID" value="GFY23662.1"/>
    <property type="molecule type" value="Genomic_DNA"/>
</dbReference>
<reference evidence="1" key="1">
    <citation type="submission" date="2020-08" db="EMBL/GenBank/DDBJ databases">
        <title>Multicomponent nature underlies the extraordinary mechanical properties of spider dragline silk.</title>
        <authorList>
            <person name="Kono N."/>
            <person name="Nakamura H."/>
            <person name="Mori M."/>
            <person name="Yoshida Y."/>
            <person name="Ohtoshi R."/>
            <person name="Malay A.D."/>
            <person name="Moran D.A.P."/>
            <person name="Tomita M."/>
            <person name="Numata K."/>
            <person name="Arakawa K."/>
        </authorList>
    </citation>
    <scope>NUCLEOTIDE SEQUENCE</scope>
</reference>
<name>A0A8X6VW60_TRICX</name>
<evidence type="ECO:0000313" key="2">
    <source>
        <dbReference type="Proteomes" id="UP000887159"/>
    </source>
</evidence>
<keyword evidence="2" id="KW-1185">Reference proteome</keyword>
<dbReference type="AlphaFoldDB" id="A0A8X6VW60"/>
<organism evidence="1 2">
    <name type="scientific">Trichonephila clavipes</name>
    <name type="common">Golden silk orbweaver</name>
    <name type="synonym">Nephila clavipes</name>
    <dbReference type="NCBI Taxonomy" id="2585209"/>
    <lineage>
        <taxon>Eukaryota</taxon>
        <taxon>Metazoa</taxon>
        <taxon>Ecdysozoa</taxon>
        <taxon>Arthropoda</taxon>
        <taxon>Chelicerata</taxon>
        <taxon>Arachnida</taxon>
        <taxon>Araneae</taxon>
        <taxon>Araneomorphae</taxon>
        <taxon>Entelegynae</taxon>
        <taxon>Araneoidea</taxon>
        <taxon>Nephilidae</taxon>
        <taxon>Trichonephila</taxon>
    </lineage>
</organism>
<protein>
    <submittedName>
        <fullName evidence="1">Uncharacterized protein</fullName>
    </submittedName>
</protein>